<sequence>MTKPRRTAVGGMALKRPCKNCPFRVDVPRFLSPARYRQIAAALVDGGQSFSCHETLGRDEEDHSVVVSESRSCAGAMIWLQHQGRPNQLMQVMERMGAFDPEGLHMDAPVYTTRAAFESGFQKPVSCEEERHGSVDDCQVAHAGHLAD</sequence>
<comment type="caution">
    <text evidence="1">The sequence shown here is derived from an EMBL/GenBank/DDBJ whole genome shotgun (WGS) entry which is preliminary data.</text>
</comment>
<dbReference type="AlphaFoldDB" id="A0A9X4H697"/>
<name>A0A9X4H697_9XANT</name>
<dbReference type="EMBL" id="JANWTP010000040">
    <property type="protein sequence ID" value="MDC8638756.1"/>
    <property type="molecule type" value="Genomic_DNA"/>
</dbReference>
<dbReference type="RefSeq" id="WP_146094648.1">
    <property type="nucleotide sequence ID" value="NZ_CP168173.1"/>
</dbReference>
<reference evidence="1" key="1">
    <citation type="journal article" date="2022" name="Phytopathology">
        <title>Whole genome sequencing-based tracing of a 2022 introduction and outbreak of Xanthomonas hortorum pv. pelargonii.</title>
        <authorList>
            <person name="Iruegas Bocardo F."/>
            <person name="Weisberg A.J."/>
            <person name="Riutta E.R."/>
            <person name="Kilday K.B."/>
            <person name="Bonkowski J.C."/>
            <person name="Creswell T.C."/>
            <person name="Daughtrey M."/>
            <person name="Rane K.K."/>
            <person name="Grunwald N.J."/>
            <person name="Chang J.H."/>
            <person name="Putnam M."/>
        </authorList>
    </citation>
    <scope>NUCLEOTIDE SEQUENCE</scope>
    <source>
        <strain evidence="1">22-338</strain>
    </source>
</reference>
<organism evidence="1 2">
    <name type="scientific">Xanthomonas hortorum pv. hederae</name>
    <dbReference type="NCBI Taxonomy" id="453603"/>
    <lineage>
        <taxon>Bacteria</taxon>
        <taxon>Pseudomonadati</taxon>
        <taxon>Pseudomonadota</taxon>
        <taxon>Gammaproteobacteria</taxon>
        <taxon>Lysobacterales</taxon>
        <taxon>Lysobacteraceae</taxon>
        <taxon>Xanthomonas</taxon>
    </lineage>
</organism>
<protein>
    <submittedName>
        <fullName evidence="1">DUF6283 family protein</fullName>
    </submittedName>
</protein>
<proteinExistence type="predicted"/>
<dbReference type="Proteomes" id="UP001140230">
    <property type="component" value="Unassembled WGS sequence"/>
</dbReference>
<evidence type="ECO:0000313" key="1">
    <source>
        <dbReference type="EMBL" id="MDC8638756.1"/>
    </source>
</evidence>
<gene>
    <name evidence="1" type="ORF">NY667_13270</name>
</gene>
<dbReference type="InterPro" id="IPR046250">
    <property type="entry name" value="DUF6283"/>
</dbReference>
<reference evidence="1" key="2">
    <citation type="submission" date="2022-08" db="EMBL/GenBank/DDBJ databases">
        <authorList>
            <person name="Iruegas-Bocardo F."/>
            <person name="Weisberg A.J."/>
            <person name="Riutta E.R."/>
            <person name="Kilday K."/>
            <person name="Bonkowski J.C."/>
            <person name="Creswell T."/>
            <person name="Daughtrey M.L."/>
            <person name="Rane K."/>
            <person name="Grunwald N.J."/>
            <person name="Chang J.H."/>
            <person name="Putnam M.L."/>
        </authorList>
    </citation>
    <scope>NUCLEOTIDE SEQUENCE</scope>
    <source>
        <strain evidence="1">22-338</strain>
    </source>
</reference>
<accession>A0A9X4H697</accession>
<evidence type="ECO:0000313" key="2">
    <source>
        <dbReference type="Proteomes" id="UP001140230"/>
    </source>
</evidence>
<dbReference type="Pfam" id="PF19800">
    <property type="entry name" value="DUF6283"/>
    <property type="match status" value="1"/>
</dbReference>